<name>A0A4R5DVI3_9BACT</name>
<feature type="transmembrane region" description="Helical" evidence="5">
    <location>
        <begin position="494"/>
        <end position="514"/>
    </location>
</feature>
<dbReference type="GO" id="GO:0005886">
    <property type="term" value="C:plasma membrane"/>
    <property type="evidence" value="ECO:0007669"/>
    <property type="project" value="TreeGrafter"/>
</dbReference>
<keyword evidence="7" id="KW-1185">Reference proteome</keyword>
<feature type="transmembrane region" description="Helical" evidence="5">
    <location>
        <begin position="141"/>
        <end position="165"/>
    </location>
</feature>
<dbReference type="PANTHER" id="PTHR23501:SF5">
    <property type="entry name" value="TRANSPORT PROTEIN"/>
    <property type="match status" value="1"/>
</dbReference>
<feature type="transmembrane region" description="Helical" evidence="5">
    <location>
        <begin position="211"/>
        <end position="230"/>
    </location>
</feature>
<evidence type="ECO:0000256" key="5">
    <source>
        <dbReference type="SAM" id="Phobius"/>
    </source>
</evidence>
<evidence type="ECO:0000256" key="3">
    <source>
        <dbReference type="ARBA" id="ARBA00022989"/>
    </source>
</evidence>
<keyword evidence="2 5" id="KW-0812">Transmembrane</keyword>
<dbReference type="EMBL" id="SMFL01000003">
    <property type="protein sequence ID" value="TDE16151.1"/>
    <property type="molecule type" value="Genomic_DNA"/>
</dbReference>
<dbReference type="Proteomes" id="UP000294850">
    <property type="component" value="Unassembled WGS sequence"/>
</dbReference>
<feature type="transmembrane region" description="Helical" evidence="5">
    <location>
        <begin position="12"/>
        <end position="35"/>
    </location>
</feature>
<comment type="caution">
    <text evidence="6">The sequence shown here is derived from an EMBL/GenBank/DDBJ whole genome shotgun (WGS) entry which is preliminary data.</text>
</comment>
<evidence type="ECO:0000256" key="2">
    <source>
        <dbReference type="ARBA" id="ARBA00022692"/>
    </source>
</evidence>
<keyword evidence="4 5" id="KW-0472">Membrane</keyword>
<keyword evidence="3 5" id="KW-1133">Transmembrane helix</keyword>
<organism evidence="6 7">
    <name type="scientific">Dyadobacter psychrotolerans</name>
    <dbReference type="NCBI Taxonomy" id="2541721"/>
    <lineage>
        <taxon>Bacteria</taxon>
        <taxon>Pseudomonadati</taxon>
        <taxon>Bacteroidota</taxon>
        <taxon>Cytophagia</taxon>
        <taxon>Cytophagales</taxon>
        <taxon>Spirosomataceae</taxon>
        <taxon>Dyadobacter</taxon>
    </lineage>
</organism>
<sequence length="537" mass="60017">MDKPLLCFKDFVPVWLRIALFILFAVIFQCASPVYLSLMGDVTGAYQLYREDLSFVYQVSTIGVTFIFPILFRIKFRFTSQQILSVCSLLLAVLLLVCMYTSSVPVLIVCAFFIGAFKMIGTFETLVALQLIITRQKDYGMFFSVALAIVLLCGQLNATLAVILADSYDWQMIYNLVAILLGIQTLLILFLLRPFRIVKPLPLFGIDWKGIFHWSVFFLMISYVLTYGHVLDWYGSQKIMVATMAALLWFLLIVYRSYTIRRALILPRVFALKNVQVAILVILIAQVMLSITGSILGPFTGSVMRLDNLHTGDLNWWIAGGILTGAVMGYFWFKYINGPFRIIFAAGFAALTLHHGLLYFAFSGSAGEQQLYLPYFLKGLGNIIIFAAAAKYVTIGVGFDVFAQMLCYVAMFRNALGNAVMGAFFSENVYRLSQDYLQKLASKIDASGLEPLAAGIYNQSLKSGSPSLQASQLASKAISARLNQQAMLLAGRDIFGWVTVLGVIVLIGICLYHFSSPLIKTFPSWQNQYKIVKRDAL</sequence>
<feature type="transmembrane region" description="Helical" evidence="5">
    <location>
        <begin position="340"/>
        <end position="362"/>
    </location>
</feature>
<dbReference type="InterPro" id="IPR036259">
    <property type="entry name" value="MFS_trans_sf"/>
</dbReference>
<proteinExistence type="predicted"/>
<feature type="transmembrane region" description="Helical" evidence="5">
    <location>
        <begin position="275"/>
        <end position="296"/>
    </location>
</feature>
<feature type="transmembrane region" description="Helical" evidence="5">
    <location>
        <begin position="83"/>
        <end position="100"/>
    </location>
</feature>
<dbReference type="GO" id="GO:0022857">
    <property type="term" value="F:transmembrane transporter activity"/>
    <property type="evidence" value="ECO:0007669"/>
    <property type="project" value="TreeGrafter"/>
</dbReference>
<feature type="transmembrane region" description="Helical" evidence="5">
    <location>
        <begin position="236"/>
        <end position="255"/>
    </location>
</feature>
<evidence type="ECO:0000256" key="4">
    <source>
        <dbReference type="ARBA" id="ARBA00023136"/>
    </source>
</evidence>
<feature type="transmembrane region" description="Helical" evidence="5">
    <location>
        <begin position="316"/>
        <end position="333"/>
    </location>
</feature>
<evidence type="ECO:0000313" key="6">
    <source>
        <dbReference type="EMBL" id="TDE16151.1"/>
    </source>
</evidence>
<comment type="subcellular location">
    <subcellularLocation>
        <location evidence="1">Membrane</location>
        <topology evidence="1">Multi-pass membrane protein</topology>
    </subcellularLocation>
</comment>
<feature type="transmembrane region" description="Helical" evidence="5">
    <location>
        <begin position="171"/>
        <end position="191"/>
    </location>
</feature>
<dbReference type="PANTHER" id="PTHR23501">
    <property type="entry name" value="MAJOR FACILITATOR SUPERFAMILY"/>
    <property type="match status" value="1"/>
</dbReference>
<evidence type="ECO:0008006" key="8">
    <source>
        <dbReference type="Google" id="ProtNLM"/>
    </source>
</evidence>
<gene>
    <name evidence="6" type="ORF">E0F88_07810</name>
</gene>
<dbReference type="AlphaFoldDB" id="A0A4R5DVI3"/>
<accession>A0A4R5DVI3</accession>
<dbReference type="SUPFAM" id="SSF103473">
    <property type="entry name" value="MFS general substrate transporter"/>
    <property type="match status" value="1"/>
</dbReference>
<reference evidence="6 7" key="1">
    <citation type="submission" date="2019-03" db="EMBL/GenBank/DDBJ databases">
        <title>Dyadobacter AR-3-6 sp. nov., isolated from arctic soil.</title>
        <authorList>
            <person name="Chaudhary D.K."/>
        </authorList>
    </citation>
    <scope>NUCLEOTIDE SEQUENCE [LARGE SCALE GENOMIC DNA]</scope>
    <source>
        <strain evidence="6 7">AR-3-6</strain>
    </source>
</reference>
<protein>
    <recommendedName>
        <fullName evidence="8">MFS transporter</fullName>
    </recommendedName>
</protein>
<evidence type="ECO:0000313" key="7">
    <source>
        <dbReference type="Proteomes" id="UP000294850"/>
    </source>
</evidence>
<dbReference type="OrthoDB" id="1404010at2"/>
<feature type="transmembrane region" description="Helical" evidence="5">
    <location>
        <begin position="55"/>
        <end position="71"/>
    </location>
</feature>
<feature type="transmembrane region" description="Helical" evidence="5">
    <location>
        <begin position="382"/>
        <end position="403"/>
    </location>
</feature>
<evidence type="ECO:0000256" key="1">
    <source>
        <dbReference type="ARBA" id="ARBA00004141"/>
    </source>
</evidence>
<feature type="transmembrane region" description="Helical" evidence="5">
    <location>
        <begin position="106"/>
        <end position="129"/>
    </location>
</feature>
<dbReference type="RefSeq" id="WP_131957685.1">
    <property type="nucleotide sequence ID" value="NZ_SMFL01000003.1"/>
</dbReference>